<accession>A0ABV8P010</accession>
<keyword evidence="7" id="KW-1185">Reference proteome</keyword>
<keyword evidence="2" id="KW-0479">Metal-binding</keyword>
<sequence>MFICICNAITEGHVRSAIAEGASSLPDLQAQLGVATCCGCCAETVAEYLPGGRYADHATSEYGLGGGGVLAGAAANDAHVSTVERVELVEVVARRA</sequence>
<evidence type="ECO:0000256" key="3">
    <source>
        <dbReference type="ARBA" id="ARBA00023004"/>
    </source>
</evidence>
<dbReference type="PANTHER" id="PTHR37424:SF1">
    <property type="entry name" value="BACTERIOFERRITIN-ASSOCIATED FERREDOXIN"/>
    <property type="match status" value="1"/>
</dbReference>
<feature type="domain" description="BFD-like [2Fe-2S]-binding" evidence="5">
    <location>
        <begin position="3"/>
        <end position="49"/>
    </location>
</feature>
<keyword evidence="1" id="KW-0001">2Fe-2S</keyword>
<evidence type="ECO:0000256" key="4">
    <source>
        <dbReference type="ARBA" id="ARBA00023014"/>
    </source>
</evidence>
<proteinExistence type="predicted"/>
<dbReference type="RefSeq" id="WP_217963171.1">
    <property type="nucleotide sequence ID" value="NZ_JAHTBN010000002.1"/>
</dbReference>
<gene>
    <name evidence="6" type="ORF">ACFOY1_10970</name>
</gene>
<dbReference type="InterPro" id="IPR052371">
    <property type="entry name" value="BFD-associated_ferredoxin"/>
</dbReference>
<name>A0ABV8P010_9BURK</name>
<organism evidence="6 7">
    <name type="scientific">Candidimonas humi</name>
    <dbReference type="NCBI Taxonomy" id="683355"/>
    <lineage>
        <taxon>Bacteria</taxon>
        <taxon>Pseudomonadati</taxon>
        <taxon>Pseudomonadota</taxon>
        <taxon>Betaproteobacteria</taxon>
        <taxon>Burkholderiales</taxon>
        <taxon>Alcaligenaceae</taxon>
        <taxon>Candidimonas</taxon>
    </lineage>
</organism>
<reference evidence="7" key="1">
    <citation type="journal article" date="2019" name="Int. J. Syst. Evol. Microbiol.">
        <title>The Global Catalogue of Microorganisms (GCM) 10K type strain sequencing project: providing services to taxonomists for standard genome sequencing and annotation.</title>
        <authorList>
            <consortium name="The Broad Institute Genomics Platform"/>
            <consortium name="The Broad Institute Genome Sequencing Center for Infectious Disease"/>
            <person name="Wu L."/>
            <person name="Ma J."/>
        </authorList>
    </citation>
    <scope>NUCLEOTIDE SEQUENCE [LARGE SCALE GENOMIC DNA]</scope>
    <source>
        <strain evidence="7">LMG 24813</strain>
    </source>
</reference>
<dbReference type="InterPro" id="IPR007419">
    <property type="entry name" value="BFD-like_2Fe2S-bd_dom"/>
</dbReference>
<evidence type="ECO:0000256" key="1">
    <source>
        <dbReference type="ARBA" id="ARBA00022714"/>
    </source>
</evidence>
<evidence type="ECO:0000313" key="7">
    <source>
        <dbReference type="Proteomes" id="UP001595848"/>
    </source>
</evidence>
<keyword evidence="4" id="KW-0411">Iron-sulfur</keyword>
<dbReference type="PANTHER" id="PTHR37424">
    <property type="entry name" value="BACTERIOFERRITIN-ASSOCIATED FERREDOXIN"/>
    <property type="match status" value="1"/>
</dbReference>
<evidence type="ECO:0000256" key="2">
    <source>
        <dbReference type="ARBA" id="ARBA00022723"/>
    </source>
</evidence>
<comment type="caution">
    <text evidence="6">The sequence shown here is derived from an EMBL/GenBank/DDBJ whole genome shotgun (WGS) entry which is preliminary data.</text>
</comment>
<evidence type="ECO:0000259" key="5">
    <source>
        <dbReference type="Pfam" id="PF04324"/>
    </source>
</evidence>
<keyword evidence="3" id="KW-0408">Iron</keyword>
<dbReference type="Pfam" id="PF04324">
    <property type="entry name" value="Fer2_BFD"/>
    <property type="match status" value="1"/>
</dbReference>
<dbReference type="EMBL" id="JBHSBV010000003">
    <property type="protein sequence ID" value="MFC4201475.1"/>
    <property type="molecule type" value="Genomic_DNA"/>
</dbReference>
<evidence type="ECO:0000313" key="6">
    <source>
        <dbReference type="EMBL" id="MFC4201475.1"/>
    </source>
</evidence>
<dbReference type="Proteomes" id="UP001595848">
    <property type="component" value="Unassembled WGS sequence"/>
</dbReference>
<protein>
    <submittedName>
        <fullName evidence="6">Bacterioferritin-associated ferredoxin</fullName>
    </submittedName>
</protein>